<dbReference type="Proteomes" id="UP000280099">
    <property type="component" value="Unassembled WGS sequence"/>
</dbReference>
<evidence type="ECO:0000256" key="3">
    <source>
        <dbReference type="SAM" id="MobiDB-lite"/>
    </source>
</evidence>
<dbReference type="InterPro" id="IPR001568">
    <property type="entry name" value="RNase_T2-like"/>
</dbReference>
<dbReference type="Pfam" id="PF00445">
    <property type="entry name" value="Ribonuclease_T2"/>
    <property type="match status" value="1"/>
</dbReference>
<dbReference type="InterPro" id="IPR036430">
    <property type="entry name" value="RNase_T2-like_sf"/>
</dbReference>
<dbReference type="PROSITE" id="PS00530">
    <property type="entry name" value="RNASE_T2_1"/>
    <property type="match status" value="1"/>
</dbReference>
<dbReference type="PANTHER" id="PTHR11240:SF22">
    <property type="entry name" value="RIBONUCLEASE T2"/>
    <property type="match status" value="1"/>
</dbReference>
<evidence type="ECO:0000256" key="1">
    <source>
        <dbReference type="ARBA" id="ARBA00007469"/>
    </source>
</evidence>
<dbReference type="PROSITE" id="PS00531">
    <property type="entry name" value="RNASE_T2_2"/>
    <property type="match status" value="1"/>
</dbReference>
<proteinExistence type="inferred from homology"/>
<dbReference type="OrthoDB" id="4720638at2"/>
<comment type="similarity">
    <text evidence="1 2">Belongs to the RNase T2 family.</text>
</comment>
<protein>
    <submittedName>
        <fullName evidence="5">Ribonuclease T2</fullName>
    </submittedName>
</protein>
<dbReference type="RefSeq" id="WP_121124228.1">
    <property type="nucleotide sequence ID" value="NZ_CP016604.1"/>
</dbReference>
<feature type="transmembrane region" description="Helical" evidence="4">
    <location>
        <begin position="12"/>
        <end position="30"/>
    </location>
</feature>
<reference evidence="5 6" key="1">
    <citation type="submission" date="2018-10" db="EMBL/GenBank/DDBJ databases">
        <title>Genomic Encyclopedia of Type Strains, Phase IV (KMG-IV): sequencing the most valuable type-strain genomes for metagenomic binning, comparative biology and taxonomic classification.</title>
        <authorList>
            <person name="Goeker M."/>
        </authorList>
    </citation>
    <scope>NUCLEOTIDE SEQUENCE [LARGE SCALE GENOMIC DNA]</scope>
    <source>
        <strain evidence="5 6">DSM 23800</strain>
    </source>
</reference>
<feature type="region of interest" description="Disordered" evidence="3">
    <location>
        <begin position="35"/>
        <end position="62"/>
    </location>
</feature>
<dbReference type="GO" id="GO:0006401">
    <property type="term" value="P:RNA catabolic process"/>
    <property type="evidence" value="ECO:0007669"/>
    <property type="project" value="TreeGrafter"/>
</dbReference>
<dbReference type="AlphaFoldDB" id="A0A420XEU8"/>
<keyword evidence="4" id="KW-0812">Transmembrane</keyword>
<feature type="compositionally biased region" description="Polar residues" evidence="3">
    <location>
        <begin position="40"/>
        <end position="62"/>
    </location>
</feature>
<organism evidence="5 6">
    <name type="scientific">Otariodibacter oris</name>
    <dbReference type="NCBI Taxonomy" id="1032623"/>
    <lineage>
        <taxon>Bacteria</taxon>
        <taxon>Pseudomonadati</taxon>
        <taxon>Pseudomonadota</taxon>
        <taxon>Gammaproteobacteria</taxon>
        <taxon>Pasteurellales</taxon>
        <taxon>Pasteurellaceae</taxon>
        <taxon>Otariodibacter</taxon>
    </lineage>
</organism>
<keyword evidence="4" id="KW-1133">Transmembrane helix</keyword>
<dbReference type="GO" id="GO:0003723">
    <property type="term" value="F:RNA binding"/>
    <property type="evidence" value="ECO:0007669"/>
    <property type="project" value="InterPro"/>
</dbReference>
<gene>
    <name evidence="5" type="ORF">DES31_1850</name>
</gene>
<dbReference type="GO" id="GO:0033897">
    <property type="term" value="F:ribonuclease T2 activity"/>
    <property type="evidence" value="ECO:0007669"/>
    <property type="project" value="InterPro"/>
</dbReference>
<keyword evidence="4" id="KW-0472">Membrane</keyword>
<dbReference type="InterPro" id="IPR033130">
    <property type="entry name" value="RNase_T2_His_AS_2"/>
</dbReference>
<dbReference type="PANTHER" id="PTHR11240">
    <property type="entry name" value="RIBONUCLEASE T2"/>
    <property type="match status" value="1"/>
</dbReference>
<comment type="caution">
    <text evidence="5">The sequence shown here is derived from an EMBL/GenBank/DDBJ whole genome shotgun (WGS) entry which is preliminary data.</text>
</comment>
<accession>A0A420XEU8</accession>
<dbReference type="InterPro" id="IPR018188">
    <property type="entry name" value="RNase_T2_His_AS_1"/>
</dbReference>
<sequence>MKKAPQSKKRTLSQSIFVVIIGIFSVITWINNEKKESKQTESTTNTEKSQANKTQTNVTQSTSNLKIPENLGYYDTSLSRDSFGQNKNAPVDYYMLALSWSPEFCEYQARRNNGKIPENLQFQCNNSEQFGWVIHGLWPQNAHARSVEDHPRFCQGDLPPVSEAVIKKYLPESPGASLLQGEWEKHGACAFDTAESYFKKQKMLFKSLNLPGHEMSRNELFQWMKKFNPQLQNAYLQSRNNELYICYDKGWNVQDCPR</sequence>
<evidence type="ECO:0000256" key="2">
    <source>
        <dbReference type="RuleBase" id="RU004328"/>
    </source>
</evidence>
<dbReference type="SUPFAM" id="SSF55895">
    <property type="entry name" value="Ribonuclease Rh-like"/>
    <property type="match status" value="1"/>
</dbReference>
<name>A0A420XEU8_9PAST</name>
<evidence type="ECO:0000313" key="6">
    <source>
        <dbReference type="Proteomes" id="UP000280099"/>
    </source>
</evidence>
<keyword evidence="6" id="KW-1185">Reference proteome</keyword>
<dbReference type="Gene3D" id="3.90.730.10">
    <property type="entry name" value="Ribonuclease T2-like"/>
    <property type="match status" value="1"/>
</dbReference>
<evidence type="ECO:0000256" key="4">
    <source>
        <dbReference type="SAM" id="Phobius"/>
    </source>
</evidence>
<dbReference type="EMBL" id="RBJC01000011">
    <property type="protein sequence ID" value="RKR70600.1"/>
    <property type="molecule type" value="Genomic_DNA"/>
</dbReference>
<evidence type="ECO:0000313" key="5">
    <source>
        <dbReference type="EMBL" id="RKR70600.1"/>
    </source>
</evidence>